<feature type="compositionally biased region" description="Polar residues" evidence="1">
    <location>
        <begin position="64"/>
        <end position="79"/>
    </location>
</feature>
<feature type="region of interest" description="Disordered" evidence="1">
    <location>
        <begin position="1"/>
        <end position="88"/>
    </location>
</feature>
<dbReference type="Proteomes" id="UP000307440">
    <property type="component" value="Unassembled WGS sequence"/>
</dbReference>
<accession>A0A5C3KMK9</accession>
<protein>
    <submittedName>
        <fullName evidence="2">Uncharacterized protein</fullName>
    </submittedName>
</protein>
<dbReference type="AlphaFoldDB" id="A0A5C3KMK9"/>
<keyword evidence="3" id="KW-1185">Reference proteome</keyword>
<dbReference type="EMBL" id="ML210261">
    <property type="protein sequence ID" value="TFK21681.1"/>
    <property type="molecule type" value="Genomic_DNA"/>
</dbReference>
<sequence length="111" mass="12600">MIQPATERSQTHRIYPRLPPNLPSPPIPTHPATQPHNLHPHPTLTQAKGGAKRPKDPRKDKPTRSNSTEQNITDSAHTRTATRHYQERPCSLLRAISLWDPQSRPHPISRP</sequence>
<proteinExistence type="predicted"/>
<gene>
    <name evidence="2" type="ORF">FA15DRAFT_70396</name>
</gene>
<evidence type="ECO:0000313" key="3">
    <source>
        <dbReference type="Proteomes" id="UP000307440"/>
    </source>
</evidence>
<name>A0A5C3KMK9_COPMA</name>
<reference evidence="2 3" key="1">
    <citation type="journal article" date="2019" name="Nat. Ecol. Evol.">
        <title>Megaphylogeny resolves global patterns of mushroom evolution.</title>
        <authorList>
            <person name="Varga T."/>
            <person name="Krizsan K."/>
            <person name="Foldi C."/>
            <person name="Dima B."/>
            <person name="Sanchez-Garcia M."/>
            <person name="Sanchez-Ramirez S."/>
            <person name="Szollosi G.J."/>
            <person name="Szarkandi J.G."/>
            <person name="Papp V."/>
            <person name="Albert L."/>
            <person name="Andreopoulos W."/>
            <person name="Angelini C."/>
            <person name="Antonin V."/>
            <person name="Barry K.W."/>
            <person name="Bougher N.L."/>
            <person name="Buchanan P."/>
            <person name="Buyck B."/>
            <person name="Bense V."/>
            <person name="Catcheside P."/>
            <person name="Chovatia M."/>
            <person name="Cooper J."/>
            <person name="Damon W."/>
            <person name="Desjardin D."/>
            <person name="Finy P."/>
            <person name="Geml J."/>
            <person name="Haridas S."/>
            <person name="Hughes K."/>
            <person name="Justo A."/>
            <person name="Karasinski D."/>
            <person name="Kautmanova I."/>
            <person name="Kiss B."/>
            <person name="Kocsube S."/>
            <person name="Kotiranta H."/>
            <person name="LaButti K.M."/>
            <person name="Lechner B.E."/>
            <person name="Liimatainen K."/>
            <person name="Lipzen A."/>
            <person name="Lukacs Z."/>
            <person name="Mihaltcheva S."/>
            <person name="Morgado L.N."/>
            <person name="Niskanen T."/>
            <person name="Noordeloos M.E."/>
            <person name="Ohm R.A."/>
            <person name="Ortiz-Santana B."/>
            <person name="Ovrebo C."/>
            <person name="Racz N."/>
            <person name="Riley R."/>
            <person name="Savchenko A."/>
            <person name="Shiryaev A."/>
            <person name="Soop K."/>
            <person name="Spirin V."/>
            <person name="Szebenyi C."/>
            <person name="Tomsovsky M."/>
            <person name="Tulloss R.E."/>
            <person name="Uehling J."/>
            <person name="Grigoriev I.V."/>
            <person name="Vagvolgyi C."/>
            <person name="Papp T."/>
            <person name="Martin F.M."/>
            <person name="Miettinen O."/>
            <person name="Hibbett D.S."/>
            <person name="Nagy L.G."/>
        </authorList>
    </citation>
    <scope>NUCLEOTIDE SEQUENCE [LARGE SCALE GENOMIC DNA]</scope>
    <source>
        <strain evidence="2 3">CBS 121175</strain>
    </source>
</reference>
<evidence type="ECO:0000313" key="2">
    <source>
        <dbReference type="EMBL" id="TFK21681.1"/>
    </source>
</evidence>
<evidence type="ECO:0000256" key="1">
    <source>
        <dbReference type="SAM" id="MobiDB-lite"/>
    </source>
</evidence>
<organism evidence="2 3">
    <name type="scientific">Coprinopsis marcescibilis</name>
    <name type="common">Agaric fungus</name>
    <name type="synonym">Psathyrella marcescibilis</name>
    <dbReference type="NCBI Taxonomy" id="230819"/>
    <lineage>
        <taxon>Eukaryota</taxon>
        <taxon>Fungi</taxon>
        <taxon>Dikarya</taxon>
        <taxon>Basidiomycota</taxon>
        <taxon>Agaricomycotina</taxon>
        <taxon>Agaricomycetes</taxon>
        <taxon>Agaricomycetidae</taxon>
        <taxon>Agaricales</taxon>
        <taxon>Agaricineae</taxon>
        <taxon>Psathyrellaceae</taxon>
        <taxon>Coprinopsis</taxon>
    </lineage>
</organism>
<feature type="compositionally biased region" description="Basic and acidic residues" evidence="1">
    <location>
        <begin position="53"/>
        <end position="63"/>
    </location>
</feature>
<feature type="compositionally biased region" description="Pro residues" evidence="1">
    <location>
        <begin position="17"/>
        <end position="29"/>
    </location>
</feature>